<dbReference type="EMBL" id="PJCG01000061">
    <property type="protein sequence ID" value="PKI19405.1"/>
    <property type="molecule type" value="Genomic_DNA"/>
</dbReference>
<feature type="region of interest" description="Disordered" evidence="1">
    <location>
        <begin position="1"/>
        <end position="34"/>
    </location>
</feature>
<dbReference type="InterPro" id="IPR008767">
    <property type="entry name" value="Phage_SPP1_head-tail_adaptor"/>
</dbReference>
<organism evidence="2 3">
    <name type="scientific">Pseudomonas monteilii</name>
    <dbReference type="NCBI Taxonomy" id="76759"/>
    <lineage>
        <taxon>Bacteria</taxon>
        <taxon>Pseudomonadati</taxon>
        <taxon>Pseudomonadota</taxon>
        <taxon>Gammaproteobacteria</taxon>
        <taxon>Pseudomonadales</taxon>
        <taxon>Pseudomonadaceae</taxon>
        <taxon>Pseudomonas</taxon>
    </lineage>
</organism>
<dbReference type="RefSeq" id="WP_101196685.1">
    <property type="nucleotide sequence ID" value="NZ_PJCG01000061.1"/>
</dbReference>
<dbReference type="InterPro" id="IPR038666">
    <property type="entry name" value="SSP1_head-tail_sf"/>
</dbReference>
<proteinExistence type="predicted"/>
<accession>A0A2N1IMF2</accession>
<name>A0A2N1IMF2_9PSED</name>
<sequence length="129" mass="14281">MALRVSTRAPASGELKHRMQVRKRADKPSGPGLESEFTHVCWRWVKVEPLGTATYAAAQQTNTGVTHRLYCRFIPGLASDCEFVGRGRVYRVKRPTELAGEQIWSVVEVEELGAQPAQAGGGRGQLRFD</sequence>
<gene>
    <name evidence="2" type="ORF">CXB65_23245</name>
</gene>
<comment type="caution">
    <text evidence="2">The sequence shown here is derived from an EMBL/GenBank/DDBJ whole genome shotgun (WGS) entry which is preliminary data.</text>
</comment>
<dbReference type="Pfam" id="PF05521">
    <property type="entry name" value="Phage_HCP"/>
    <property type="match status" value="1"/>
</dbReference>
<evidence type="ECO:0000256" key="1">
    <source>
        <dbReference type="SAM" id="MobiDB-lite"/>
    </source>
</evidence>
<reference evidence="2 3" key="1">
    <citation type="submission" date="2017-12" db="EMBL/GenBank/DDBJ databases">
        <title>Isolation and characterization of an aerobic denitrifying Pseudomonas monteilii CY06 from aquaculture ponds.</title>
        <authorList>
            <person name="Ma Q."/>
            <person name="Cai Y."/>
            <person name="He Z."/>
        </authorList>
    </citation>
    <scope>NUCLEOTIDE SEQUENCE [LARGE SCALE GENOMIC DNA]</scope>
    <source>
        <strain evidence="2 3">CY06</strain>
    </source>
</reference>
<dbReference type="Gene3D" id="2.40.10.270">
    <property type="entry name" value="Bacteriophage SPP1 head-tail adaptor protein"/>
    <property type="match status" value="1"/>
</dbReference>
<protein>
    <submittedName>
        <fullName evidence="2">Head-tail adaptor protein</fullName>
    </submittedName>
</protein>
<dbReference type="AlphaFoldDB" id="A0A2N1IMF2"/>
<evidence type="ECO:0000313" key="3">
    <source>
        <dbReference type="Proteomes" id="UP000233399"/>
    </source>
</evidence>
<evidence type="ECO:0000313" key="2">
    <source>
        <dbReference type="EMBL" id="PKI19405.1"/>
    </source>
</evidence>
<dbReference type="Proteomes" id="UP000233399">
    <property type="component" value="Unassembled WGS sequence"/>
</dbReference>